<protein>
    <submittedName>
        <fullName evidence="1">Beta-hydroxyacyl-ACP dehydratase</fullName>
    </submittedName>
</protein>
<name>A0A9D1ZGH2_9BACE</name>
<dbReference type="SUPFAM" id="SSF54637">
    <property type="entry name" value="Thioesterase/thiol ester dehydrase-isomerase"/>
    <property type="match status" value="1"/>
</dbReference>
<dbReference type="EMBL" id="DXCV01000013">
    <property type="protein sequence ID" value="HIY87346.1"/>
    <property type="molecule type" value="Genomic_DNA"/>
</dbReference>
<evidence type="ECO:0000313" key="2">
    <source>
        <dbReference type="Proteomes" id="UP000886851"/>
    </source>
</evidence>
<organism evidence="1 2">
    <name type="scientific">Candidatus Bacteroides pullicola</name>
    <dbReference type="NCBI Taxonomy" id="2838475"/>
    <lineage>
        <taxon>Bacteria</taxon>
        <taxon>Pseudomonadati</taxon>
        <taxon>Bacteroidota</taxon>
        <taxon>Bacteroidia</taxon>
        <taxon>Bacteroidales</taxon>
        <taxon>Bacteroidaceae</taxon>
        <taxon>Bacteroides</taxon>
    </lineage>
</organism>
<dbReference type="InterPro" id="IPR016776">
    <property type="entry name" value="ApeP-like_dehydratase"/>
</dbReference>
<dbReference type="AlphaFoldDB" id="A0A9D1ZGH2"/>
<dbReference type="InterPro" id="IPR029069">
    <property type="entry name" value="HotDog_dom_sf"/>
</dbReference>
<dbReference type="Gene3D" id="3.10.129.10">
    <property type="entry name" value="Hotdog Thioesterase"/>
    <property type="match status" value="1"/>
</dbReference>
<comment type="caution">
    <text evidence="1">The sequence shown here is derived from an EMBL/GenBank/DDBJ whole genome shotgun (WGS) entry which is preliminary data.</text>
</comment>
<gene>
    <name evidence="1" type="ORF">H9824_01415</name>
</gene>
<dbReference type="Proteomes" id="UP000886851">
    <property type="component" value="Unassembled WGS sequence"/>
</dbReference>
<proteinExistence type="predicted"/>
<sequence>MVDRLLRVEGDVAETCFTVRADNFFLDDDGLLAETGVMEHIAQSASAYAGWRARQRGAQTAPLGFIGEVKKYRCHRRPAVGEELQTTITLLTEFDGILVIGAETRVADDVVAETQMKVAMEE</sequence>
<evidence type="ECO:0000313" key="1">
    <source>
        <dbReference type="EMBL" id="HIY87346.1"/>
    </source>
</evidence>
<accession>A0A9D1ZGH2</accession>
<dbReference type="Pfam" id="PF22817">
    <property type="entry name" value="ApeP-like"/>
    <property type="match status" value="1"/>
</dbReference>
<reference evidence="1" key="1">
    <citation type="journal article" date="2021" name="PeerJ">
        <title>Extensive microbial diversity within the chicken gut microbiome revealed by metagenomics and culture.</title>
        <authorList>
            <person name="Gilroy R."/>
            <person name="Ravi A."/>
            <person name="Getino M."/>
            <person name="Pursley I."/>
            <person name="Horton D.L."/>
            <person name="Alikhan N.F."/>
            <person name="Baker D."/>
            <person name="Gharbi K."/>
            <person name="Hall N."/>
            <person name="Watson M."/>
            <person name="Adriaenssens E.M."/>
            <person name="Foster-Nyarko E."/>
            <person name="Jarju S."/>
            <person name="Secka A."/>
            <person name="Antonio M."/>
            <person name="Oren A."/>
            <person name="Chaudhuri R.R."/>
            <person name="La Ragione R."/>
            <person name="Hildebrand F."/>
            <person name="Pallen M.J."/>
        </authorList>
    </citation>
    <scope>NUCLEOTIDE SEQUENCE</scope>
    <source>
        <strain evidence="1">Gambia2-208</strain>
    </source>
</reference>
<reference evidence="1" key="2">
    <citation type="submission" date="2021-04" db="EMBL/GenBank/DDBJ databases">
        <authorList>
            <person name="Gilroy R."/>
        </authorList>
    </citation>
    <scope>NUCLEOTIDE SEQUENCE</scope>
    <source>
        <strain evidence="1">Gambia2-208</strain>
    </source>
</reference>